<name>H5WWP5_9PSEU</name>
<dbReference type="Pfam" id="PF11716">
    <property type="entry name" value="MDMPI_N"/>
    <property type="match status" value="1"/>
</dbReference>
<dbReference type="HOGENOM" id="CLU_094601_0_0_11"/>
<gene>
    <name evidence="2" type="ORF">SacmaDRAFT_3438</name>
</gene>
<dbReference type="InterPro" id="IPR034660">
    <property type="entry name" value="DinB/YfiT-like"/>
</dbReference>
<sequence length="209" mass="22727">MDVMRLAEAERRDLADFLESLKPDQWQVRSLCPEWTVHQVVAHLISYDELGGPGLLARFVKGWLGPGDVNAVGVREYATRTPEELVALIRRYARPHGLTAGFGGAIALTDGLIHHQDIRRPLDAPRQIPSDRLVAALRMALRSPRLPARRNVRDLRLVAGDIEWSHGTGPEVTGPAEAILLAISGRPAALADLKGPGLDILTQRVAAGG</sequence>
<evidence type="ECO:0000313" key="2">
    <source>
        <dbReference type="EMBL" id="EHR51658.1"/>
    </source>
</evidence>
<accession>H5WWP5</accession>
<dbReference type="SUPFAM" id="SSF109854">
    <property type="entry name" value="DinB/YfiT-like putative metalloenzymes"/>
    <property type="match status" value="1"/>
</dbReference>
<proteinExistence type="predicted"/>
<dbReference type="STRING" id="882083.SacmaDRAFT_3438"/>
<dbReference type="OrthoDB" id="5178565at2"/>
<dbReference type="GO" id="GO:0046872">
    <property type="term" value="F:metal ion binding"/>
    <property type="evidence" value="ECO:0007669"/>
    <property type="project" value="InterPro"/>
</dbReference>
<protein>
    <recommendedName>
        <fullName evidence="1">Mycothiol-dependent maleylpyruvate isomerase metal-binding domain-containing protein</fullName>
    </recommendedName>
</protein>
<evidence type="ECO:0000313" key="3">
    <source>
        <dbReference type="Proteomes" id="UP000004926"/>
    </source>
</evidence>
<dbReference type="EMBL" id="CM001439">
    <property type="protein sequence ID" value="EHR51658.1"/>
    <property type="molecule type" value="Genomic_DNA"/>
</dbReference>
<dbReference type="NCBIfam" id="TIGR03083">
    <property type="entry name" value="maleylpyruvate isomerase family mycothiol-dependent enzyme"/>
    <property type="match status" value="1"/>
</dbReference>
<feature type="domain" description="Mycothiol-dependent maleylpyruvate isomerase metal-binding" evidence="1">
    <location>
        <begin position="8"/>
        <end position="92"/>
    </location>
</feature>
<keyword evidence="3" id="KW-1185">Reference proteome</keyword>
<dbReference type="eggNOG" id="ENOG50314EV">
    <property type="taxonomic scope" value="Bacteria"/>
</dbReference>
<dbReference type="AlphaFoldDB" id="H5WWP5"/>
<reference evidence="2 3" key="1">
    <citation type="journal article" date="2012" name="Stand. Genomic Sci.">
        <title>Genome sequence of the ocean sediment bacterium Saccharomonospora marina type strain (XMU15(T)).</title>
        <authorList>
            <person name="Klenk H.P."/>
            <person name="Lu M."/>
            <person name="Lucas S."/>
            <person name="Lapidus A."/>
            <person name="Copeland A."/>
            <person name="Pitluck S."/>
            <person name="Goodwin L.A."/>
            <person name="Han C."/>
            <person name="Tapia R."/>
            <person name="Brambilla E.M."/>
            <person name="Potter G."/>
            <person name="Land M."/>
            <person name="Ivanova N."/>
            <person name="Rohde M."/>
            <person name="Goker M."/>
            <person name="Detter J.C."/>
            <person name="Li W.J."/>
            <person name="Kyrpides N.C."/>
            <person name="Woyke T."/>
        </authorList>
    </citation>
    <scope>NUCLEOTIDE SEQUENCE [LARGE SCALE GENOMIC DNA]</scope>
    <source>
        <strain evidence="2 3">XMU15</strain>
    </source>
</reference>
<dbReference type="Proteomes" id="UP000004926">
    <property type="component" value="Chromosome"/>
</dbReference>
<organism evidence="2 3">
    <name type="scientific">Saccharomonospora marina XMU15</name>
    <dbReference type="NCBI Taxonomy" id="882083"/>
    <lineage>
        <taxon>Bacteria</taxon>
        <taxon>Bacillati</taxon>
        <taxon>Actinomycetota</taxon>
        <taxon>Actinomycetes</taxon>
        <taxon>Pseudonocardiales</taxon>
        <taxon>Pseudonocardiaceae</taxon>
        <taxon>Saccharomonospora</taxon>
    </lineage>
</organism>
<dbReference type="InterPro" id="IPR017517">
    <property type="entry name" value="Maleyloyr_isom"/>
</dbReference>
<dbReference type="InterPro" id="IPR024344">
    <property type="entry name" value="MDMPI_metal-binding"/>
</dbReference>
<evidence type="ECO:0000259" key="1">
    <source>
        <dbReference type="Pfam" id="PF11716"/>
    </source>
</evidence>
<dbReference type="Gene3D" id="1.20.120.450">
    <property type="entry name" value="dinb family like domain"/>
    <property type="match status" value="1"/>
</dbReference>